<dbReference type="PROSITE" id="PS50076">
    <property type="entry name" value="DNAJ_2"/>
    <property type="match status" value="1"/>
</dbReference>
<dbReference type="AlphaFoldDB" id="A0A7W9ARM8"/>
<dbReference type="PANTHER" id="PTHR44240:SF10">
    <property type="entry name" value="J DOMAIN-CONTAINING PROTEIN"/>
    <property type="match status" value="1"/>
</dbReference>
<evidence type="ECO:0000313" key="5">
    <source>
        <dbReference type="Proteomes" id="UP000557739"/>
    </source>
</evidence>
<protein>
    <submittedName>
        <fullName evidence="4">Curved DNA-binding protein CbpA</fullName>
    </submittedName>
</protein>
<reference evidence="4 5" key="1">
    <citation type="submission" date="2020-08" db="EMBL/GenBank/DDBJ databases">
        <title>Genomic Encyclopedia of Type Strains, Phase IV (KMG-IV): sequencing the most valuable type-strain genomes for metagenomic binning, comparative biology and taxonomic classification.</title>
        <authorList>
            <person name="Goeker M."/>
        </authorList>
    </citation>
    <scope>NUCLEOTIDE SEQUENCE [LARGE SCALE GENOMIC DNA]</scope>
    <source>
        <strain evidence="4 5">DSM 27244</strain>
    </source>
</reference>
<feature type="transmembrane region" description="Helical" evidence="2">
    <location>
        <begin position="96"/>
        <end position="117"/>
    </location>
</feature>
<dbReference type="InterPro" id="IPR052276">
    <property type="entry name" value="Diphthamide-biosynth_chaperone"/>
</dbReference>
<keyword evidence="4" id="KW-0238">DNA-binding</keyword>
<feature type="domain" description="J" evidence="3">
    <location>
        <begin position="1"/>
        <end position="59"/>
    </location>
</feature>
<keyword evidence="2" id="KW-1133">Transmembrane helix</keyword>
<accession>A0A7W9ARM8</accession>
<dbReference type="InterPro" id="IPR036869">
    <property type="entry name" value="J_dom_sf"/>
</dbReference>
<evidence type="ECO:0000259" key="3">
    <source>
        <dbReference type="PROSITE" id="PS50076"/>
    </source>
</evidence>
<dbReference type="PANTHER" id="PTHR44240">
    <property type="entry name" value="DNAJ DOMAIN (PROKARYOTIC HEAT SHOCK PROTEIN)-RELATED"/>
    <property type="match status" value="1"/>
</dbReference>
<dbReference type="Pfam" id="PF00226">
    <property type="entry name" value="DnaJ"/>
    <property type="match status" value="1"/>
</dbReference>
<dbReference type="EMBL" id="JACIJJ010000004">
    <property type="protein sequence ID" value="MBB5699293.1"/>
    <property type="molecule type" value="Genomic_DNA"/>
</dbReference>
<dbReference type="SUPFAM" id="SSF46565">
    <property type="entry name" value="Chaperone J-domain"/>
    <property type="match status" value="1"/>
</dbReference>
<evidence type="ECO:0000313" key="4">
    <source>
        <dbReference type="EMBL" id="MBB5699293.1"/>
    </source>
</evidence>
<feature type="region of interest" description="Disordered" evidence="1">
    <location>
        <begin position="48"/>
        <end position="90"/>
    </location>
</feature>
<dbReference type="GO" id="GO:0003677">
    <property type="term" value="F:DNA binding"/>
    <property type="evidence" value="ECO:0007669"/>
    <property type="project" value="UniProtKB-KW"/>
</dbReference>
<comment type="caution">
    <text evidence="4">The sequence shown here is derived from an EMBL/GenBank/DDBJ whole genome shotgun (WGS) entry which is preliminary data.</text>
</comment>
<gene>
    <name evidence="4" type="ORF">FHR19_002659</name>
</gene>
<organism evidence="4 5">
    <name type="scientific">Sphingomonas yantingensis</name>
    <dbReference type="NCBI Taxonomy" id="1241761"/>
    <lineage>
        <taxon>Bacteria</taxon>
        <taxon>Pseudomonadati</taxon>
        <taxon>Pseudomonadota</taxon>
        <taxon>Alphaproteobacteria</taxon>
        <taxon>Sphingomonadales</taxon>
        <taxon>Sphingomonadaceae</taxon>
        <taxon>Sphingomonas</taxon>
    </lineage>
</organism>
<name>A0A7W9ARM8_9SPHN</name>
<proteinExistence type="predicted"/>
<keyword evidence="2" id="KW-0472">Membrane</keyword>
<feature type="compositionally biased region" description="Basic and acidic residues" evidence="1">
    <location>
        <begin position="48"/>
        <end position="59"/>
    </location>
</feature>
<dbReference type="InterPro" id="IPR001623">
    <property type="entry name" value="DnaJ_domain"/>
</dbReference>
<evidence type="ECO:0000256" key="2">
    <source>
        <dbReference type="SAM" id="Phobius"/>
    </source>
</evidence>
<sequence length="168" mass="18660">MVPQAADAATVRAAFRALIRTWHPDCGEQGGSQDRAARIIEAYRTLSHPERRRQYDRRRQQVPIPPEADRRKGERRRPAARTGSPARVTDRRRTMLWGASTGGAALVAIATFLPSMLVSTDLSRDVLRALIQSKNEKARPVDDGAGLQVTDGSGLARPNQITLRRRTD</sequence>
<feature type="region of interest" description="Disordered" evidence="1">
    <location>
        <begin position="135"/>
        <end position="168"/>
    </location>
</feature>
<dbReference type="Gene3D" id="1.10.287.110">
    <property type="entry name" value="DnaJ domain"/>
    <property type="match status" value="1"/>
</dbReference>
<dbReference type="Proteomes" id="UP000557739">
    <property type="component" value="Unassembled WGS sequence"/>
</dbReference>
<keyword evidence="5" id="KW-1185">Reference proteome</keyword>
<evidence type="ECO:0000256" key="1">
    <source>
        <dbReference type="SAM" id="MobiDB-lite"/>
    </source>
</evidence>
<keyword evidence="2" id="KW-0812">Transmembrane</keyword>